<evidence type="ECO:0000313" key="3">
    <source>
        <dbReference type="Proteomes" id="UP000009010"/>
    </source>
</evidence>
<dbReference type="AlphaFoldDB" id="H2J2G0"/>
<reference evidence="2 3" key="1">
    <citation type="journal article" date="2012" name="J. Bacteriol.">
        <title>Complete Genome Sequence of Rahnella aquatilis CIP 78.65.</title>
        <authorList>
            <person name="Martinez R.J."/>
            <person name="Bruce D."/>
            <person name="Detter C."/>
            <person name="Goodwin L.A."/>
            <person name="Han J."/>
            <person name="Han C.S."/>
            <person name="Held B."/>
            <person name="Land M.L."/>
            <person name="Mikhailova N."/>
            <person name="Nolan M."/>
            <person name="Pennacchio L."/>
            <person name="Pitluck S."/>
            <person name="Tapia R."/>
            <person name="Woyke T."/>
            <person name="Sobecky P.A."/>
        </authorList>
    </citation>
    <scope>NUCLEOTIDE SEQUENCE [LARGE SCALE GENOMIC DNA]</scope>
    <source>
        <strain evidence="3">ATCC 33071 / DSM 4594 / JCM 1683 / NBRC 105701 / NCIMB 13365 / CIP 78.65</strain>
        <plasmid evidence="2">pRahaq202</plasmid>
    </source>
</reference>
<sequence>MLKNSDPDNTQSDHKRDKENPQPDYKKDDPHNAPESGDKRI</sequence>
<name>H2J2G0_RAHAC</name>
<dbReference type="KEGG" id="raq:Rahaq2_5075"/>
<keyword evidence="3" id="KW-1185">Reference proteome</keyword>
<dbReference type="Proteomes" id="UP000009010">
    <property type="component" value="Plasmid pRahaq202"/>
</dbReference>
<dbReference type="HOGENOM" id="CLU_3275571_0_0_6"/>
<feature type="compositionally biased region" description="Basic and acidic residues" evidence="1">
    <location>
        <begin position="11"/>
        <end position="41"/>
    </location>
</feature>
<dbReference type="EMBL" id="CP003246">
    <property type="protein sequence ID" value="AEX54777.1"/>
    <property type="molecule type" value="Genomic_DNA"/>
</dbReference>
<reference evidence="3" key="2">
    <citation type="submission" date="2012-01" db="EMBL/GenBank/DDBJ databases">
        <title>Complete sequence of plasmid 2 of Rahnella aquatilis CIP 78.65.</title>
        <authorList>
            <person name="Lucas S."/>
            <person name="Han J."/>
            <person name="Lapidus A."/>
            <person name="Cheng J.-F."/>
            <person name="Goodwin L."/>
            <person name="Pitluck S."/>
            <person name="Peters L."/>
            <person name="Ovchinnikova G."/>
            <person name="Held B."/>
            <person name="Detter J.C."/>
            <person name="Han C."/>
            <person name="Tapia R."/>
            <person name="Land M."/>
            <person name="Hauser L."/>
            <person name="Kyrpides N."/>
            <person name="Ivanova N."/>
            <person name="Pagani I."/>
            <person name="Sobecky P."/>
            <person name="Martinez R."/>
            <person name="Woyke T."/>
        </authorList>
    </citation>
    <scope>NUCLEOTIDE SEQUENCE [LARGE SCALE GENOMIC DNA]</scope>
    <source>
        <strain evidence="3">ATCC 33071 / DSM 4594 / JCM 1683 / NBRC 105701 / NCIMB 13365 / CIP 78.65</strain>
        <plasmid evidence="3">pRahaq202</plasmid>
    </source>
</reference>
<protein>
    <submittedName>
        <fullName evidence="2">Uncharacterized protein</fullName>
    </submittedName>
</protein>
<geneLocation type="plasmid" evidence="2 3">
    <name>pRahaq202</name>
</geneLocation>
<feature type="region of interest" description="Disordered" evidence="1">
    <location>
        <begin position="1"/>
        <end position="41"/>
    </location>
</feature>
<gene>
    <name evidence="2" type="ordered locus">Rahaq2_5075</name>
</gene>
<keyword evidence="2" id="KW-0614">Plasmid</keyword>
<evidence type="ECO:0000256" key="1">
    <source>
        <dbReference type="SAM" id="MobiDB-lite"/>
    </source>
</evidence>
<evidence type="ECO:0000313" key="2">
    <source>
        <dbReference type="EMBL" id="AEX54777.1"/>
    </source>
</evidence>
<organism evidence="2 3">
    <name type="scientific">Rahnella aquatilis (strain ATCC 33071 / DSM 4594 / JCM 1683 / NBRC 105701 / NCIMB 13365 / CIP 78.65)</name>
    <dbReference type="NCBI Taxonomy" id="745277"/>
    <lineage>
        <taxon>Bacteria</taxon>
        <taxon>Pseudomonadati</taxon>
        <taxon>Pseudomonadota</taxon>
        <taxon>Gammaproteobacteria</taxon>
        <taxon>Enterobacterales</taxon>
        <taxon>Yersiniaceae</taxon>
        <taxon>Rahnella</taxon>
    </lineage>
</organism>
<accession>H2J2G0</accession>
<proteinExistence type="predicted"/>